<accession>A0A0B1SUG7</accession>
<protein>
    <submittedName>
        <fullName evidence="2">SCP-like protein</fullName>
    </submittedName>
</protein>
<gene>
    <name evidence="2" type="ORF">OESDEN_11225</name>
</gene>
<evidence type="ECO:0000313" key="2">
    <source>
        <dbReference type="EMBL" id="KHJ88968.1"/>
    </source>
</evidence>
<organism evidence="2 3">
    <name type="scientific">Oesophagostomum dentatum</name>
    <name type="common">Nodular worm</name>
    <dbReference type="NCBI Taxonomy" id="61180"/>
    <lineage>
        <taxon>Eukaryota</taxon>
        <taxon>Metazoa</taxon>
        <taxon>Ecdysozoa</taxon>
        <taxon>Nematoda</taxon>
        <taxon>Chromadorea</taxon>
        <taxon>Rhabditida</taxon>
        <taxon>Rhabditina</taxon>
        <taxon>Rhabditomorpha</taxon>
        <taxon>Strongyloidea</taxon>
        <taxon>Strongylidae</taxon>
        <taxon>Oesophagostomum</taxon>
    </lineage>
</organism>
<sequence>MELRPGEAGITGSQTVPGIYTITFSIKSEKEYDLNNPYNLALKRWVLATHTRNFTGEFDGDCAILPFANMVRSNTTEVGCSERRCGNVSAIACIYNSPTLEEGDAIYDLGNGCAIDSDCTTYPNSYCEVESNLCVKNEAVLTKDEEITRASHATAAFTFAEGTKEYNLKRSLVARGFALKRNGRRLPPAANMRKLKYNCELEILAFAYASTCTLDTSDPMSRTKTGENMAAISVNNAATFEEALEKMAWAETEEVGGALGECGKKYNLVCRYYPRGIQEGQLVYYPDEPCKKCPWHMRCEFRTGLCMEVEDEERPAHLSEIKNFSHSKIFFSLTCLLISPGPLGLERIKFLKKT</sequence>
<reference evidence="2 3" key="1">
    <citation type="submission" date="2014-03" db="EMBL/GenBank/DDBJ databases">
        <title>Draft genome of the hookworm Oesophagostomum dentatum.</title>
        <authorList>
            <person name="Mitreva M."/>
        </authorList>
    </citation>
    <scope>NUCLEOTIDE SEQUENCE [LARGE SCALE GENOMIC DNA]</scope>
    <source>
        <strain evidence="2 3">OD-Hann</strain>
    </source>
</reference>
<dbReference type="Gene3D" id="3.40.33.10">
    <property type="entry name" value="CAP"/>
    <property type="match status" value="3"/>
</dbReference>
<dbReference type="SUPFAM" id="SSF55797">
    <property type="entry name" value="PR-1-like"/>
    <property type="match status" value="2"/>
</dbReference>
<dbReference type="InterPro" id="IPR001283">
    <property type="entry name" value="CRISP-related"/>
</dbReference>
<dbReference type="Proteomes" id="UP000053660">
    <property type="component" value="Unassembled WGS sequence"/>
</dbReference>
<evidence type="ECO:0000259" key="1">
    <source>
        <dbReference type="SMART" id="SM00198"/>
    </source>
</evidence>
<dbReference type="InterPro" id="IPR035940">
    <property type="entry name" value="CAP_sf"/>
</dbReference>
<proteinExistence type="predicted"/>
<name>A0A0B1SUG7_OESDE</name>
<dbReference type="PANTHER" id="PTHR10334">
    <property type="entry name" value="CYSTEINE-RICH SECRETORY PROTEIN-RELATED"/>
    <property type="match status" value="1"/>
</dbReference>
<dbReference type="OrthoDB" id="5849228at2759"/>
<dbReference type="AlphaFoldDB" id="A0A0B1SUG7"/>
<dbReference type="EMBL" id="KN554925">
    <property type="protein sequence ID" value="KHJ88968.1"/>
    <property type="molecule type" value="Genomic_DNA"/>
</dbReference>
<keyword evidence="3" id="KW-1185">Reference proteome</keyword>
<dbReference type="Pfam" id="PF00188">
    <property type="entry name" value="CAP"/>
    <property type="match status" value="1"/>
</dbReference>
<feature type="domain" description="SCP" evidence="1">
    <location>
        <begin position="157"/>
        <end position="280"/>
    </location>
</feature>
<evidence type="ECO:0000313" key="3">
    <source>
        <dbReference type="Proteomes" id="UP000053660"/>
    </source>
</evidence>
<dbReference type="SMART" id="SM00198">
    <property type="entry name" value="SCP"/>
    <property type="match status" value="1"/>
</dbReference>
<dbReference type="CDD" id="cd05380">
    <property type="entry name" value="CAP_euk"/>
    <property type="match status" value="1"/>
</dbReference>
<dbReference type="InterPro" id="IPR014044">
    <property type="entry name" value="CAP_dom"/>
</dbReference>